<dbReference type="RefSeq" id="WP_161257274.1">
    <property type="nucleotide sequence ID" value="NZ_WXEY01000006.1"/>
</dbReference>
<dbReference type="PANTHER" id="PTHR32089:SF112">
    <property type="entry name" value="LYSOZYME-LIKE PROTEIN-RELATED"/>
    <property type="match status" value="1"/>
</dbReference>
<dbReference type="PRINTS" id="PR00260">
    <property type="entry name" value="CHEMTRNSDUCR"/>
</dbReference>
<dbReference type="InterPro" id="IPR047347">
    <property type="entry name" value="YvaQ-like_sensor"/>
</dbReference>
<dbReference type="Proteomes" id="UP000463470">
    <property type="component" value="Unassembled WGS sequence"/>
</dbReference>
<dbReference type="CDD" id="cd19411">
    <property type="entry name" value="MCP2201-like_sensor"/>
    <property type="match status" value="1"/>
</dbReference>
<dbReference type="OrthoDB" id="1790929at2"/>
<protein>
    <submittedName>
        <fullName evidence="7">HAMP domain-containing protein</fullName>
    </submittedName>
</protein>
<keyword evidence="4" id="KW-0472">Membrane</keyword>
<feature type="transmembrane region" description="Helical" evidence="4">
    <location>
        <begin position="13"/>
        <end position="34"/>
    </location>
</feature>
<keyword evidence="4" id="KW-1133">Transmembrane helix</keyword>
<feature type="domain" description="Methyl-accepting transducer" evidence="5">
    <location>
        <begin position="286"/>
        <end position="522"/>
    </location>
</feature>
<dbReference type="AlphaFoldDB" id="A0A845L377"/>
<name>A0A845L377_9FIRM</name>
<dbReference type="Pfam" id="PF00015">
    <property type="entry name" value="MCPsignal"/>
    <property type="match status" value="1"/>
</dbReference>
<dbReference type="GO" id="GO:0016020">
    <property type="term" value="C:membrane"/>
    <property type="evidence" value="ECO:0007669"/>
    <property type="project" value="InterPro"/>
</dbReference>
<comment type="caution">
    <text evidence="7">The sequence shown here is derived from an EMBL/GenBank/DDBJ whole genome shotgun (WGS) entry which is preliminary data.</text>
</comment>
<dbReference type="EMBL" id="WXEY01000006">
    <property type="protein sequence ID" value="MZP29569.1"/>
    <property type="molecule type" value="Genomic_DNA"/>
</dbReference>
<dbReference type="GO" id="GO:0004888">
    <property type="term" value="F:transmembrane signaling receptor activity"/>
    <property type="evidence" value="ECO:0007669"/>
    <property type="project" value="InterPro"/>
</dbReference>
<dbReference type="Pfam" id="PF12729">
    <property type="entry name" value="4HB_MCP_1"/>
    <property type="match status" value="1"/>
</dbReference>
<dbReference type="InterPro" id="IPR004090">
    <property type="entry name" value="Chemotax_Me-accpt_rcpt"/>
</dbReference>
<proteinExistence type="inferred from homology"/>
<evidence type="ECO:0000313" key="7">
    <source>
        <dbReference type="EMBL" id="MZP29569.1"/>
    </source>
</evidence>
<dbReference type="Gene3D" id="6.10.340.10">
    <property type="match status" value="1"/>
</dbReference>
<reference evidence="7 8" key="1">
    <citation type="submission" date="2020-01" db="EMBL/GenBank/DDBJ databases">
        <title>Whole-genome sequence of Heliobacterium undosum DSM 13378.</title>
        <authorList>
            <person name="Kyndt J.A."/>
            <person name="Meyer T.E."/>
        </authorList>
    </citation>
    <scope>NUCLEOTIDE SEQUENCE [LARGE SCALE GENOMIC DNA]</scope>
    <source>
        <strain evidence="7 8">DSM 13378</strain>
    </source>
</reference>
<evidence type="ECO:0000256" key="1">
    <source>
        <dbReference type="ARBA" id="ARBA00023224"/>
    </source>
</evidence>
<keyword evidence="1 3" id="KW-0807">Transducer</keyword>
<dbReference type="InterPro" id="IPR004089">
    <property type="entry name" value="MCPsignal_dom"/>
</dbReference>
<evidence type="ECO:0000256" key="4">
    <source>
        <dbReference type="SAM" id="Phobius"/>
    </source>
</evidence>
<evidence type="ECO:0000256" key="2">
    <source>
        <dbReference type="ARBA" id="ARBA00029447"/>
    </source>
</evidence>
<dbReference type="CDD" id="cd11386">
    <property type="entry name" value="MCP_signal"/>
    <property type="match status" value="1"/>
</dbReference>
<gene>
    <name evidence="7" type="ORF">GTO91_07600</name>
</gene>
<dbReference type="Pfam" id="PF00672">
    <property type="entry name" value="HAMP"/>
    <property type="match status" value="1"/>
</dbReference>
<dbReference type="Gene3D" id="1.10.287.950">
    <property type="entry name" value="Methyl-accepting chemotaxis protein"/>
    <property type="match status" value="1"/>
</dbReference>
<dbReference type="CDD" id="cd06225">
    <property type="entry name" value="HAMP"/>
    <property type="match status" value="1"/>
</dbReference>
<dbReference type="GO" id="GO:0006935">
    <property type="term" value="P:chemotaxis"/>
    <property type="evidence" value="ECO:0007669"/>
    <property type="project" value="InterPro"/>
</dbReference>
<dbReference type="PANTHER" id="PTHR32089">
    <property type="entry name" value="METHYL-ACCEPTING CHEMOTAXIS PROTEIN MCPB"/>
    <property type="match status" value="1"/>
</dbReference>
<feature type="transmembrane region" description="Helical" evidence="4">
    <location>
        <begin position="190"/>
        <end position="210"/>
    </location>
</feature>
<keyword evidence="4" id="KW-0812">Transmembrane</keyword>
<dbReference type="SMART" id="SM00304">
    <property type="entry name" value="HAMP"/>
    <property type="match status" value="1"/>
</dbReference>
<evidence type="ECO:0000313" key="8">
    <source>
        <dbReference type="Proteomes" id="UP000463470"/>
    </source>
</evidence>
<evidence type="ECO:0000259" key="5">
    <source>
        <dbReference type="PROSITE" id="PS50111"/>
    </source>
</evidence>
<organism evidence="7 8">
    <name type="scientific">Heliomicrobium undosum</name>
    <dbReference type="NCBI Taxonomy" id="121734"/>
    <lineage>
        <taxon>Bacteria</taxon>
        <taxon>Bacillati</taxon>
        <taxon>Bacillota</taxon>
        <taxon>Clostridia</taxon>
        <taxon>Eubacteriales</taxon>
        <taxon>Heliobacteriaceae</taxon>
        <taxon>Heliomicrobium</taxon>
    </lineage>
</organism>
<dbReference type="InterPro" id="IPR024478">
    <property type="entry name" value="HlyB_4HB_MCP"/>
</dbReference>
<dbReference type="GO" id="GO:0007165">
    <property type="term" value="P:signal transduction"/>
    <property type="evidence" value="ECO:0007669"/>
    <property type="project" value="UniProtKB-KW"/>
</dbReference>
<accession>A0A845L377</accession>
<feature type="domain" description="HAMP" evidence="6">
    <location>
        <begin position="214"/>
        <end position="267"/>
    </location>
</feature>
<dbReference type="InterPro" id="IPR003660">
    <property type="entry name" value="HAMP_dom"/>
</dbReference>
<dbReference type="SUPFAM" id="SSF58104">
    <property type="entry name" value="Methyl-accepting chemotaxis protein (MCP) signaling domain"/>
    <property type="match status" value="1"/>
</dbReference>
<dbReference type="PROSITE" id="PS50111">
    <property type="entry name" value="CHEMOTAXIS_TRANSDUC_2"/>
    <property type="match status" value="1"/>
</dbReference>
<dbReference type="SMART" id="SM00283">
    <property type="entry name" value="MA"/>
    <property type="match status" value="1"/>
</dbReference>
<comment type="similarity">
    <text evidence="2">Belongs to the methyl-accepting chemotaxis (MCP) protein family.</text>
</comment>
<sequence length="572" mass="61553">MQWFRDWKVAKKVASLAVVLLVFMLGIGSTGYLAGHQMANQAQELYNDRLLPIQWLNTSRAYFRAIEANAWQLILAPLSPQQQKDLLEDIEKRTMQTDKHLADYGNTKLDDYERDILPKLQEEIKRYGAERERAVALALSGKKQEAHAYFIEKAMPRLVQANAYIRDLVDYNEKTAEELKRSTDAMAASFDRITIGVTLFALVFGAWIAWTISRIIVQPLREMLNSIARDDDGYITIQKVSVSSSDEVGELARGLNDFTEQVRSIIRSVGGSAEQVAAASEELTASSEQSALTTNQVAASITEVAASTEEQVSAVNDAMAVIEQMSAGIQEISTNASLVAGTAQKTASAADHGGKAVAAAIGQMANIEQTVGFSARVVAELGERSAAIGQIIDTISGIAGQTNLLALNAAIEAARAGEQGRGFAVVAEEVRKLAEQSQDAARQIADLIGRIQADTGRAVEAMDKGAREVKVGTEVVNGAGNAFREIVSLINQVTGQVQEISAAIQQMAGGSEQIVQAVRSIDRLSKDVAGQTQTVSAATQEQSASMEEIAASSESLAKMAQDLQTVIHQIKV</sequence>
<dbReference type="PROSITE" id="PS50885">
    <property type="entry name" value="HAMP"/>
    <property type="match status" value="1"/>
</dbReference>
<evidence type="ECO:0000256" key="3">
    <source>
        <dbReference type="PROSITE-ProRule" id="PRU00284"/>
    </source>
</evidence>
<keyword evidence="8" id="KW-1185">Reference proteome</keyword>
<evidence type="ECO:0000259" key="6">
    <source>
        <dbReference type="PROSITE" id="PS50885"/>
    </source>
</evidence>